<proteinExistence type="inferred from homology"/>
<dbReference type="GO" id="GO:0005737">
    <property type="term" value="C:cytoplasm"/>
    <property type="evidence" value="ECO:0007669"/>
    <property type="project" value="UniProtKB-SubCell"/>
</dbReference>
<keyword evidence="3 7" id="KW-0456">Lyase</keyword>
<dbReference type="NCBIfam" id="TIGR00126">
    <property type="entry name" value="deoC"/>
    <property type="match status" value="1"/>
</dbReference>
<dbReference type="HAMAP" id="MF_00114">
    <property type="entry name" value="DeoC_type1"/>
    <property type="match status" value="1"/>
</dbReference>
<keyword evidence="2 7" id="KW-0963">Cytoplasm</keyword>
<evidence type="ECO:0000313" key="9">
    <source>
        <dbReference type="Proteomes" id="UP000198324"/>
    </source>
</evidence>
<dbReference type="GO" id="GO:0006018">
    <property type="term" value="P:2-deoxyribose 1-phosphate catabolic process"/>
    <property type="evidence" value="ECO:0007669"/>
    <property type="project" value="UniProtKB-UniRule"/>
</dbReference>
<dbReference type="PANTHER" id="PTHR10889:SF1">
    <property type="entry name" value="DEOXYRIBOSE-PHOSPHATE ALDOLASE"/>
    <property type="match status" value="1"/>
</dbReference>
<evidence type="ECO:0000256" key="5">
    <source>
        <dbReference type="ARBA" id="ARBA00048791"/>
    </source>
</evidence>
<dbReference type="CDD" id="cd00959">
    <property type="entry name" value="DeoC"/>
    <property type="match status" value="1"/>
</dbReference>
<dbReference type="EC" id="4.1.2.4" evidence="7"/>
<dbReference type="GO" id="GO:0009264">
    <property type="term" value="P:deoxyribonucleotide catabolic process"/>
    <property type="evidence" value="ECO:0007669"/>
    <property type="project" value="UniProtKB-UniRule"/>
</dbReference>
<dbReference type="FunFam" id="3.20.20.70:FF:000044">
    <property type="entry name" value="Deoxyribose-phosphate aldolase"/>
    <property type="match status" value="1"/>
</dbReference>
<name>A0A238Z2F4_9BACT</name>
<keyword evidence="9" id="KW-1185">Reference proteome</keyword>
<evidence type="ECO:0000256" key="2">
    <source>
        <dbReference type="ARBA" id="ARBA00022490"/>
    </source>
</evidence>
<dbReference type="Proteomes" id="UP000198324">
    <property type="component" value="Unassembled WGS sequence"/>
</dbReference>
<dbReference type="PIRSF" id="PIRSF001357">
    <property type="entry name" value="DeoC"/>
    <property type="match status" value="1"/>
</dbReference>
<dbReference type="Gene3D" id="3.20.20.70">
    <property type="entry name" value="Aldolase class I"/>
    <property type="match status" value="1"/>
</dbReference>
<dbReference type="InterPro" id="IPR002915">
    <property type="entry name" value="DeoC/FbaB/LacD_aldolase"/>
</dbReference>
<comment type="function">
    <text evidence="6 7">Catalyzes a reversible aldol reaction between acetaldehyde and D-glyceraldehyde 3-phosphate to generate 2-deoxy-D-ribose 5-phosphate.</text>
</comment>
<accession>A0A238Z2F4</accession>
<dbReference type="UniPathway" id="UPA00002">
    <property type="reaction ID" value="UER00468"/>
</dbReference>
<dbReference type="InterPro" id="IPR013785">
    <property type="entry name" value="Aldolase_TIM"/>
</dbReference>
<evidence type="ECO:0000313" key="8">
    <source>
        <dbReference type="EMBL" id="SNR77567.1"/>
    </source>
</evidence>
<dbReference type="SUPFAM" id="SSF51569">
    <property type="entry name" value="Aldolase"/>
    <property type="match status" value="1"/>
</dbReference>
<evidence type="ECO:0000256" key="4">
    <source>
        <dbReference type="ARBA" id="ARBA00023270"/>
    </source>
</evidence>
<dbReference type="InterPro" id="IPR028581">
    <property type="entry name" value="DeoC_typeI"/>
</dbReference>
<feature type="active site" description="Proton donor/acceptor" evidence="7">
    <location>
        <position position="95"/>
    </location>
</feature>
<dbReference type="EMBL" id="FZOC01000002">
    <property type="protein sequence ID" value="SNR77567.1"/>
    <property type="molecule type" value="Genomic_DNA"/>
</dbReference>
<organism evidence="8 9">
    <name type="scientific">Humidesulfovibrio mexicanus</name>
    <dbReference type="NCBI Taxonomy" id="147047"/>
    <lineage>
        <taxon>Bacteria</taxon>
        <taxon>Pseudomonadati</taxon>
        <taxon>Thermodesulfobacteriota</taxon>
        <taxon>Desulfovibrionia</taxon>
        <taxon>Desulfovibrionales</taxon>
        <taxon>Desulfovibrionaceae</taxon>
        <taxon>Humidesulfovibrio</taxon>
    </lineage>
</organism>
<dbReference type="AlphaFoldDB" id="A0A238Z2F4"/>
<dbReference type="GO" id="GO:0004139">
    <property type="term" value="F:deoxyribose-phosphate aldolase activity"/>
    <property type="evidence" value="ECO:0007669"/>
    <property type="project" value="UniProtKB-UniRule"/>
</dbReference>
<evidence type="ECO:0000256" key="6">
    <source>
        <dbReference type="ARBA" id="ARBA00056337"/>
    </source>
</evidence>
<comment type="subcellular location">
    <subcellularLocation>
        <location evidence="7">Cytoplasm</location>
    </subcellularLocation>
</comment>
<dbReference type="PANTHER" id="PTHR10889">
    <property type="entry name" value="DEOXYRIBOSE-PHOSPHATE ALDOLASE"/>
    <property type="match status" value="1"/>
</dbReference>
<evidence type="ECO:0000256" key="7">
    <source>
        <dbReference type="HAMAP-Rule" id="MF_00114"/>
    </source>
</evidence>
<keyword evidence="4 7" id="KW-0704">Schiff base</keyword>
<feature type="active site" description="Proton donor/acceptor" evidence="7">
    <location>
        <position position="186"/>
    </location>
</feature>
<comment type="pathway">
    <text evidence="7">Carbohydrate degradation; 2-deoxy-D-ribose 1-phosphate degradation; D-glyceraldehyde 3-phosphate and acetaldehyde from 2-deoxy-alpha-D-ribose 1-phosphate: step 2/2.</text>
</comment>
<dbReference type="SMART" id="SM01133">
    <property type="entry name" value="DeoC"/>
    <property type="match status" value="1"/>
</dbReference>
<evidence type="ECO:0000256" key="3">
    <source>
        <dbReference type="ARBA" id="ARBA00023239"/>
    </source>
</evidence>
<gene>
    <name evidence="7" type="primary">deoC</name>
    <name evidence="8" type="ORF">SAMN04488503_1194</name>
</gene>
<comment type="similarity">
    <text evidence="1 7">Belongs to the DeoC/FbaB aldolase family. DeoC type 1 subfamily.</text>
</comment>
<dbReference type="Pfam" id="PF01791">
    <property type="entry name" value="DeoC"/>
    <property type="match status" value="1"/>
</dbReference>
<sequence length="227" mass="23465">MHDVNQLDIAALIDHTLLAPDATPAQVEMLCVQAVAHGFKAVCVNPWHLPRAVAVLDGRGPLPITVAGFPLGAGQTETKAREAGLAVEQGAVEVDMVLNIGALKGGDANAALRDIAQVVRACSGRPVKVILETCLLTDEEKALACRLAVDAGAAFVKTSTGFSRSGATEDDVRLLRRAVGLGFGVKASGGVRTLDDVLRMARAGADRIGTSSGVAILEQGAARRENA</sequence>
<feature type="active site" description="Schiff-base intermediate with acetaldehyde" evidence="7">
    <location>
        <position position="157"/>
    </location>
</feature>
<evidence type="ECO:0000256" key="1">
    <source>
        <dbReference type="ARBA" id="ARBA00010936"/>
    </source>
</evidence>
<dbReference type="OrthoDB" id="9774832at2"/>
<comment type="catalytic activity">
    <reaction evidence="5 7">
        <text>2-deoxy-D-ribose 5-phosphate = D-glyceraldehyde 3-phosphate + acetaldehyde</text>
        <dbReference type="Rhea" id="RHEA:12821"/>
        <dbReference type="ChEBI" id="CHEBI:15343"/>
        <dbReference type="ChEBI" id="CHEBI:59776"/>
        <dbReference type="ChEBI" id="CHEBI:62877"/>
        <dbReference type="EC" id="4.1.2.4"/>
    </reaction>
</comment>
<dbReference type="InterPro" id="IPR011343">
    <property type="entry name" value="DeoC"/>
</dbReference>
<protein>
    <recommendedName>
        <fullName evidence="7">Deoxyribose-phosphate aldolase</fullName>
        <shortName evidence="7">DERA</shortName>
        <ecNumber evidence="7">4.1.2.4</ecNumber>
    </recommendedName>
    <alternativeName>
        <fullName evidence="7">2-deoxy-D-ribose 5-phosphate aldolase</fullName>
    </alternativeName>
    <alternativeName>
        <fullName evidence="7">Phosphodeoxyriboaldolase</fullName>
        <shortName evidence="7">Deoxyriboaldolase</shortName>
    </alternativeName>
</protein>
<reference evidence="8 9" key="1">
    <citation type="submission" date="2017-06" db="EMBL/GenBank/DDBJ databases">
        <authorList>
            <person name="Kim H.J."/>
            <person name="Triplett B.A."/>
        </authorList>
    </citation>
    <scope>NUCLEOTIDE SEQUENCE [LARGE SCALE GENOMIC DNA]</scope>
    <source>
        <strain evidence="8 9">DSM 13116</strain>
    </source>
</reference>
<dbReference type="GO" id="GO:0016052">
    <property type="term" value="P:carbohydrate catabolic process"/>
    <property type="evidence" value="ECO:0007669"/>
    <property type="project" value="TreeGrafter"/>
</dbReference>